<reference evidence="1 2" key="1">
    <citation type="submission" date="2019-07" db="EMBL/GenBank/DDBJ databases">
        <title>Genomic Encyclopedia of Archaeal and Bacterial Type Strains, Phase II (KMG-II): from individual species to whole genera.</title>
        <authorList>
            <person name="Goeker M."/>
        </authorList>
    </citation>
    <scope>NUCLEOTIDE SEQUENCE [LARGE SCALE GENOMIC DNA]</scope>
    <source>
        <strain evidence="1 2">ATCC BAA-1139</strain>
    </source>
</reference>
<name>A0A562VHX5_9BACT</name>
<keyword evidence="2" id="KW-1185">Reference proteome</keyword>
<protein>
    <submittedName>
        <fullName evidence="1">Uncharacterized protein</fullName>
    </submittedName>
</protein>
<dbReference type="Proteomes" id="UP000319449">
    <property type="component" value="Unassembled WGS sequence"/>
</dbReference>
<dbReference type="EMBL" id="VLLN01000021">
    <property type="protein sequence ID" value="TWJ17536.1"/>
    <property type="molecule type" value="Genomic_DNA"/>
</dbReference>
<organism evidence="1 2">
    <name type="scientific">Geobacter argillaceus</name>
    <dbReference type="NCBI Taxonomy" id="345631"/>
    <lineage>
        <taxon>Bacteria</taxon>
        <taxon>Pseudomonadati</taxon>
        <taxon>Thermodesulfobacteriota</taxon>
        <taxon>Desulfuromonadia</taxon>
        <taxon>Geobacterales</taxon>
        <taxon>Geobacteraceae</taxon>
        <taxon>Geobacter</taxon>
    </lineage>
</organism>
<gene>
    <name evidence="1" type="ORF">JN12_03075</name>
</gene>
<comment type="caution">
    <text evidence="1">The sequence shown here is derived from an EMBL/GenBank/DDBJ whole genome shotgun (WGS) entry which is preliminary data.</text>
</comment>
<dbReference type="OrthoDB" id="5397611at2"/>
<sequence>MKCEEAGCYLEINVATGNIERVAIDPKLLEPHLEGRGGSVKEACGGFCQHSLKKCLRIAD</sequence>
<accession>A0A562VHX5</accession>
<proteinExistence type="predicted"/>
<evidence type="ECO:0000313" key="1">
    <source>
        <dbReference type="EMBL" id="TWJ17536.1"/>
    </source>
</evidence>
<evidence type="ECO:0000313" key="2">
    <source>
        <dbReference type="Proteomes" id="UP000319449"/>
    </source>
</evidence>
<dbReference type="AlphaFoldDB" id="A0A562VHX5"/>